<evidence type="ECO:0000313" key="1">
    <source>
        <dbReference type="EMBL" id="MDR6441395.1"/>
    </source>
</evidence>
<comment type="caution">
    <text evidence="1">The sequence shown here is derived from an EMBL/GenBank/DDBJ whole genome shotgun (WGS) entry which is preliminary data.</text>
</comment>
<gene>
    <name evidence="1" type="ORF">J2795_002095</name>
</gene>
<evidence type="ECO:0000313" key="2">
    <source>
        <dbReference type="Proteomes" id="UP001184376"/>
    </source>
</evidence>
<dbReference type="Proteomes" id="UP001184376">
    <property type="component" value="Unassembled WGS sequence"/>
</dbReference>
<accession>A0ACC6IUI5</accession>
<dbReference type="EMBL" id="JAVDRG010000002">
    <property type="protein sequence ID" value="MDR6441395.1"/>
    <property type="molecule type" value="Genomic_DNA"/>
</dbReference>
<proteinExistence type="predicted"/>
<reference evidence="1" key="1">
    <citation type="submission" date="2023-07" db="EMBL/GenBank/DDBJ databases">
        <title>Sorghum-associated microbial communities from plants grown in Nebraska, USA.</title>
        <authorList>
            <person name="Schachtman D."/>
        </authorList>
    </citation>
    <scope>NUCLEOTIDE SEQUENCE</scope>
    <source>
        <strain evidence="1">DS1280</strain>
    </source>
</reference>
<organism evidence="1 2">
    <name type="scientific">Chryseobacterium bernardetii</name>
    <dbReference type="NCBI Taxonomy" id="1241978"/>
    <lineage>
        <taxon>Bacteria</taxon>
        <taxon>Pseudomonadati</taxon>
        <taxon>Bacteroidota</taxon>
        <taxon>Flavobacteriia</taxon>
        <taxon>Flavobacteriales</taxon>
        <taxon>Weeksellaceae</taxon>
        <taxon>Chryseobacterium group</taxon>
        <taxon>Chryseobacterium</taxon>
    </lineage>
</organism>
<keyword evidence="2" id="KW-1185">Reference proteome</keyword>
<protein>
    <submittedName>
        <fullName evidence="1">Uncharacterized protein</fullName>
    </submittedName>
</protein>
<sequence>MKKQSVISLLILSSALTAQKINLAAEVGFGLSNVHTNETTGISNTSGFSTGIWARIPLNRKLWFQSGVFYSPKGAQKTISTENSTINTKRVISYFELPVNVVYYFSGEKVGRLFVSTGIYAALASGGHTLKTITGTDKDVEKYRNDIVFGKDINQVRRFDYGLSVGLGYQSPLGIYIRGQYELGLQNVVNTKYLYNRSFQLMVGYIIKHQVTL</sequence>
<name>A0ACC6IUI5_9FLAO</name>